<dbReference type="KEGG" id="qsa:O6P43_031943"/>
<proteinExistence type="predicted"/>
<dbReference type="Pfam" id="PF05097">
    <property type="entry name" value="DUF688"/>
    <property type="match status" value="1"/>
</dbReference>
<accession>A0AAD7KWW9</accession>
<dbReference type="PANTHER" id="PTHR33671:SF3">
    <property type="entry name" value="F28N24.8 PROTEIN"/>
    <property type="match status" value="1"/>
</dbReference>
<dbReference type="EMBL" id="JARAOO010000013">
    <property type="protein sequence ID" value="KAJ7947093.1"/>
    <property type="molecule type" value="Genomic_DNA"/>
</dbReference>
<dbReference type="InterPro" id="IPR007789">
    <property type="entry name" value="DUF688"/>
</dbReference>
<feature type="compositionally biased region" description="Polar residues" evidence="1">
    <location>
        <begin position="389"/>
        <end position="403"/>
    </location>
</feature>
<dbReference type="Proteomes" id="UP001163823">
    <property type="component" value="Chromosome 13"/>
</dbReference>
<feature type="region of interest" description="Disordered" evidence="1">
    <location>
        <begin position="343"/>
        <end position="406"/>
    </location>
</feature>
<protein>
    <submittedName>
        <fullName evidence="2">DUF688 family protein</fullName>
    </submittedName>
</protein>
<name>A0AAD7KWW9_QUISA</name>
<organism evidence="2 3">
    <name type="scientific">Quillaja saponaria</name>
    <name type="common">Soap bark tree</name>
    <dbReference type="NCBI Taxonomy" id="32244"/>
    <lineage>
        <taxon>Eukaryota</taxon>
        <taxon>Viridiplantae</taxon>
        <taxon>Streptophyta</taxon>
        <taxon>Embryophyta</taxon>
        <taxon>Tracheophyta</taxon>
        <taxon>Spermatophyta</taxon>
        <taxon>Magnoliopsida</taxon>
        <taxon>eudicotyledons</taxon>
        <taxon>Gunneridae</taxon>
        <taxon>Pentapetalae</taxon>
        <taxon>rosids</taxon>
        <taxon>fabids</taxon>
        <taxon>Fabales</taxon>
        <taxon>Quillajaceae</taxon>
        <taxon>Quillaja</taxon>
    </lineage>
</organism>
<feature type="compositionally biased region" description="Acidic residues" evidence="1">
    <location>
        <begin position="259"/>
        <end position="273"/>
    </location>
</feature>
<dbReference type="EMBL" id="JARAOO010000013">
    <property type="protein sequence ID" value="KAJ7947094.1"/>
    <property type="molecule type" value="Genomic_DNA"/>
</dbReference>
<comment type="caution">
    <text evidence="2">The sequence shown here is derived from an EMBL/GenBank/DDBJ whole genome shotgun (WGS) entry which is preliminary data.</text>
</comment>
<dbReference type="AlphaFoldDB" id="A0AAD7KWW9"/>
<reference evidence="2" key="1">
    <citation type="journal article" date="2023" name="Science">
        <title>Elucidation of the pathway for biosynthesis of saponin adjuvants from the soapbark tree.</title>
        <authorList>
            <person name="Reed J."/>
            <person name="Orme A."/>
            <person name="El-Demerdash A."/>
            <person name="Owen C."/>
            <person name="Martin L.B.B."/>
            <person name="Misra R.C."/>
            <person name="Kikuchi S."/>
            <person name="Rejzek M."/>
            <person name="Martin A.C."/>
            <person name="Harkess A."/>
            <person name="Leebens-Mack J."/>
            <person name="Louveau T."/>
            <person name="Stephenson M.J."/>
            <person name="Osbourn A."/>
        </authorList>
    </citation>
    <scope>NUCLEOTIDE SEQUENCE</scope>
    <source>
        <strain evidence="2">S10</strain>
    </source>
</reference>
<evidence type="ECO:0000313" key="3">
    <source>
        <dbReference type="Proteomes" id="UP001163823"/>
    </source>
</evidence>
<dbReference type="PANTHER" id="PTHR33671">
    <property type="entry name" value="N-METHYLTRANSFERASE, PUTATIVE (DUF688)-RELATED"/>
    <property type="match status" value="1"/>
</dbReference>
<feature type="region of interest" description="Disordered" evidence="1">
    <location>
        <begin position="251"/>
        <end position="275"/>
    </location>
</feature>
<gene>
    <name evidence="2" type="ORF">O6P43_031943</name>
</gene>
<feature type="region of interest" description="Disordered" evidence="1">
    <location>
        <begin position="462"/>
        <end position="504"/>
    </location>
</feature>
<keyword evidence="3" id="KW-1185">Reference proteome</keyword>
<feature type="region of interest" description="Disordered" evidence="1">
    <location>
        <begin position="19"/>
        <end position="48"/>
    </location>
</feature>
<evidence type="ECO:0000256" key="1">
    <source>
        <dbReference type="SAM" id="MobiDB-lite"/>
    </source>
</evidence>
<feature type="compositionally biased region" description="Basic and acidic residues" evidence="1">
    <location>
        <begin position="356"/>
        <end position="368"/>
    </location>
</feature>
<feature type="region of interest" description="Disordered" evidence="1">
    <location>
        <begin position="306"/>
        <end position="329"/>
    </location>
</feature>
<feature type="region of interest" description="Disordered" evidence="1">
    <location>
        <begin position="71"/>
        <end position="105"/>
    </location>
</feature>
<sequence length="772" mass="85739">MAERKLNINAPLLSVRRVSAKSTSSNGENSKILQKSIPNRQHSLPSYSSDLTLDQVTEPVAVPFNWEKIPGRCKGGSRRETQDPGEASATPRLPPGKSFSAEKQSLGKQHIIANRFRYTNKAYSFNDNVVTLDCDKEGKYEKRGSVFEDEEDAYSDALHILSPTESFSWNCNVSHISGYGSDVKQGGTFSTDPQTQEFMMSRFLPAAKAMALQPPQYARKHSGALEQPREITKLVGEEKMHLVDKNQSAVIPYYGQSKEEEEESENEDGEYDDSTNISAKGCGLFPQLSLKNSLCRLSPVPGLKMKNRLAMSPTRDVGKQSKESCNQSHIQTVKKLAWDTFSRKKSGSGAGSPDLQDVKNKRNSDSKRFTYSGELQTQGRLSPFRRSRGSSTSPCRSRATQSPLRALRFLGSSKEADDNKADSLNFCSQVSGNLKEVQSPEAKNGSHSVSIGESKRFNYSGNLQTPGRSSPFRCSRSTGVSPCRSRGPQSPFGTGGRLLAGSGEDENNIDDRIKFFRRVSRNLQQVHSQEAKRSSNSTNHAIEKTVYVDTINTVGISSSKSSYVGIKGKMEFEGEEYEALKEKKGKEETSTTEFLCQDIKPLDSLKGTGILESGVSGSIYSNLSTFSETLNLRVQRDNIEECKLDHRINEEKFSSEHIKEIADRKLNVNRDQTLIADDSENVVTGSAQSHLPPPLPKSPSESWLWRTLPLVSLRNSFLSSGNGNRSHTKKQDTNMTSTNTRWETIVKTSKLRHDHVRYSEELTANLSQQSKT</sequence>
<feature type="compositionally biased region" description="Polar residues" evidence="1">
    <location>
        <begin position="20"/>
        <end position="48"/>
    </location>
</feature>
<evidence type="ECO:0000313" key="2">
    <source>
        <dbReference type="EMBL" id="KAJ7947093.1"/>
    </source>
</evidence>